<name>D5H546_SALRM</name>
<evidence type="ECO:0000256" key="2">
    <source>
        <dbReference type="ARBA" id="ARBA00011044"/>
    </source>
</evidence>
<reference evidence="9" key="2">
    <citation type="submission" date="2010-04" db="EMBL/GenBank/DDBJ databases">
        <title>Genome sequence of Salinibacter ruber M8.</title>
        <authorList>
            <consortium name="Genoscope"/>
        </authorList>
    </citation>
    <scope>NUCLEOTIDE SEQUENCE [LARGE SCALE GENOMIC DNA]</scope>
    <source>
        <strain evidence="9">M8</strain>
    </source>
</reference>
<evidence type="ECO:0000259" key="6">
    <source>
        <dbReference type="Pfam" id="PF01385"/>
    </source>
</evidence>
<dbReference type="PANTHER" id="PTHR30405:SF11">
    <property type="entry name" value="RNA-GUIDED DNA ENDONUCLEASE RV2885C-RELATED"/>
    <property type="match status" value="1"/>
</dbReference>
<accession>D5H546</accession>
<dbReference type="KEGG" id="srm:SRM_00230"/>
<evidence type="ECO:0000313" key="8">
    <source>
        <dbReference type="EMBL" id="CBH23151.1"/>
    </source>
</evidence>
<dbReference type="GO" id="GO:0006310">
    <property type="term" value="P:DNA recombination"/>
    <property type="evidence" value="ECO:0007669"/>
    <property type="project" value="UniProtKB-KW"/>
</dbReference>
<dbReference type="RefSeq" id="WP_013060719.1">
    <property type="nucleotide sequence ID" value="NC_014032.1"/>
</dbReference>
<feature type="domain" description="Cas12f1-like TNB" evidence="7">
    <location>
        <begin position="289"/>
        <end position="352"/>
    </location>
</feature>
<organism evidence="8 9">
    <name type="scientific">Salinibacter ruber (strain M8)</name>
    <dbReference type="NCBI Taxonomy" id="761659"/>
    <lineage>
        <taxon>Bacteria</taxon>
        <taxon>Pseudomonadati</taxon>
        <taxon>Rhodothermota</taxon>
        <taxon>Rhodothermia</taxon>
        <taxon>Rhodothermales</taxon>
        <taxon>Salinibacteraceae</taxon>
        <taxon>Salinibacter</taxon>
    </lineage>
</organism>
<dbReference type="GO" id="GO:0032196">
    <property type="term" value="P:transposition"/>
    <property type="evidence" value="ECO:0007669"/>
    <property type="project" value="UniProtKB-KW"/>
</dbReference>
<dbReference type="InterPro" id="IPR051399">
    <property type="entry name" value="RNA-guided_DNA_endo/Transpos"/>
</dbReference>
<comment type="similarity">
    <text evidence="1">In the C-terminal section; belongs to the transposase 35 family.</text>
</comment>
<evidence type="ECO:0000256" key="3">
    <source>
        <dbReference type="ARBA" id="ARBA00022578"/>
    </source>
</evidence>
<evidence type="ECO:0000259" key="7">
    <source>
        <dbReference type="Pfam" id="PF07282"/>
    </source>
</evidence>
<dbReference type="NCBIfam" id="TIGR01766">
    <property type="entry name" value="IS200/IS605 family accessory protein TnpB-like domain"/>
    <property type="match status" value="1"/>
</dbReference>
<evidence type="ECO:0000256" key="5">
    <source>
        <dbReference type="ARBA" id="ARBA00023172"/>
    </source>
</evidence>
<evidence type="ECO:0000256" key="1">
    <source>
        <dbReference type="ARBA" id="ARBA00008761"/>
    </source>
</evidence>
<dbReference type="InterPro" id="IPR010095">
    <property type="entry name" value="Cas12f1-like_TNB"/>
</dbReference>
<dbReference type="Pfam" id="PF01385">
    <property type="entry name" value="OrfB_IS605"/>
    <property type="match status" value="1"/>
</dbReference>
<dbReference type="NCBIfam" id="NF040570">
    <property type="entry name" value="guided_TnpB"/>
    <property type="match status" value="1"/>
</dbReference>
<evidence type="ECO:0000256" key="4">
    <source>
        <dbReference type="ARBA" id="ARBA00023125"/>
    </source>
</evidence>
<reference evidence="8 9" key="1">
    <citation type="journal article" date="2010" name="ISME J.">
        <title>Fine-scale evolution: genomic, phenotypic and ecological differentiation in two coexisting Salinibacter ruber strains.</title>
        <authorList>
            <person name="Pena A."/>
            <person name="Teeling H."/>
            <person name="Huerta-Cepas J."/>
            <person name="Santos F."/>
            <person name="Yarza P."/>
            <person name="Brito-Echeverria J."/>
            <person name="Lucio M."/>
            <person name="Schmitt-Kopplin P."/>
            <person name="Meseguer I."/>
            <person name="Schenowitz C."/>
            <person name="Dossat C."/>
            <person name="Barbe V."/>
            <person name="Dopazo J."/>
            <person name="Rossello-Mora R."/>
            <person name="Schuler M."/>
            <person name="Glockner F.O."/>
            <person name="Amann R."/>
            <person name="Gabaldon T."/>
            <person name="Anton J."/>
        </authorList>
    </citation>
    <scope>NUCLEOTIDE SEQUENCE [LARGE SCALE GENOMIC DNA]</scope>
    <source>
        <strain evidence="8 9">M8</strain>
    </source>
</reference>
<dbReference type="EMBL" id="FP565814">
    <property type="protein sequence ID" value="CBH23151.1"/>
    <property type="molecule type" value="Genomic_DNA"/>
</dbReference>
<dbReference type="GO" id="GO:0003677">
    <property type="term" value="F:DNA binding"/>
    <property type="evidence" value="ECO:0007669"/>
    <property type="project" value="UniProtKB-KW"/>
</dbReference>
<sequence length="399" mass="45900">MYLTRKFHIEGTEQLERLSRSSADLWNSVCKWYWRTVDRQDHWISKTAMRRWHCKGHDVLPSQTAQEVAGQFYEAIGSWHDNDRKGNPPKRCDKTYNVLRWTYQGVTLREDGVLRLSTKRGEDSILIDWPVDEEPRTVEIGKASDGFVVRAQYDREPVDRTTGDKVAGVDLGEKHLAAVFTGDDAFTINGGELRALRHYQNSLKAKLDAKIDRKERGSNRWKKLVETKRKQLDHIDNKIMDLLHKLSRKVVEMLLERRVSAVGIGDVRGIRDRIDYGTKMNQRLHQWVYGEFARMIEYKAELAGITVERIDEAYTSQECPKCGHRKKPSGREYTCSECSFHGHRDVAGAANIRRKYVGQEPTGSKTRLPGVMASPLGVRFRPHLSCSSRSGRKTSRQSV</sequence>
<dbReference type="HOGENOM" id="CLU_032903_16_5_10"/>
<comment type="similarity">
    <text evidence="2">In the N-terminal section; belongs to the transposase 2 family.</text>
</comment>
<dbReference type="Proteomes" id="UP000000933">
    <property type="component" value="Chromosome"/>
</dbReference>
<keyword evidence="3" id="KW-0815">Transposition</keyword>
<dbReference type="PANTHER" id="PTHR30405">
    <property type="entry name" value="TRANSPOSASE"/>
    <property type="match status" value="1"/>
</dbReference>
<evidence type="ECO:0000313" key="9">
    <source>
        <dbReference type="Proteomes" id="UP000000933"/>
    </source>
</evidence>
<dbReference type="Pfam" id="PF07282">
    <property type="entry name" value="Cas12f1-like_TNB"/>
    <property type="match status" value="1"/>
</dbReference>
<protein>
    <submittedName>
        <fullName evidence="8">Transposase</fullName>
    </submittedName>
</protein>
<gene>
    <name evidence="8" type="ordered locus">SRM_00230</name>
</gene>
<dbReference type="InterPro" id="IPR001959">
    <property type="entry name" value="Transposase"/>
</dbReference>
<proteinExistence type="inferred from homology"/>
<feature type="domain" description="Probable transposase IS891/IS1136/IS1341" evidence="6">
    <location>
        <begin position="158"/>
        <end position="270"/>
    </location>
</feature>
<dbReference type="AlphaFoldDB" id="D5H546"/>
<keyword evidence="5" id="KW-0233">DNA recombination</keyword>
<keyword evidence="4" id="KW-0238">DNA-binding</keyword>